<protein>
    <recommendedName>
        <fullName evidence="2">UPF0102 protein FHW12_002652</fullName>
    </recommendedName>
</protein>
<evidence type="ECO:0000313" key="3">
    <source>
        <dbReference type="EMBL" id="MBA8888419.1"/>
    </source>
</evidence>
<keyword evidence="4" id="KW-1185">Reference proteome</keyword>
<comment type="caution">
    <text evidence="3">The sequence shown here is derived from an EMBL/GenBank/DDBJ whole genome shotgun (WGS) entry which is preliminary data.</text>
</comment>
<dbReference type="HAMAP" id="MF_00048">
    <property type="entry name" value="UPF0102"/>
    <property type="match status" value="1"/>
</dbReference>
<reference evidence="3 4" key="1">
    <citation type="submission" date="2020-07" db="EMBL/GenBank/DDBJ databases">
        <title>Genomic Encyclopedia of Type Strains, Phase IV (KMG-V): Genome sequencing to study the core and pangenomes of soil and plant-associated prokaryotes.</title>
        <authorList>
            <person name="Whitman W."/>
        </authorList>
    </citation>
    <scope>NUCLEOTIDE SEQUENCE [LARGE SCALE GENOMIC DNA]</scope>
    <source>
        <strain evidence="3 4">RH2WT43</strain>
    </source>
</reference>
<evidence type="ECO:0000313" key="4">
    <source>
        <dbReference type="Proteomes" id="UP000550401"/>
    </source>
</evidence>
<dbReference type="Pfam" id="PF02021">
    <property type="entry name" value="UPF0102"/>
    <property type="match status" value="1"/>
</dbReference>
<dbReference type="NCBIfam" id="NF009150">
    <property type="entry name" value="PRK12497.1-3"/>
    <property type="match status" value="1"/>
</dbReference>
<dbReference type="Proteomes" id="UP000550401">
    <property type="component" value="Unassembled WGS sequence"/>
</dbReference>
<dbReference type="PANTHER" id="PTHR34039:SF1">
    <property type="entry name" value="UPF0102 PROTEIN YRAN"/>
    <property type="match status" value="1"/>
</dbReference>
<keyword evidence="3" id="KW-0540">Nuclease</keyword>
<dbReference type="RefSeq" id="WP_310735234.1">
    <property type="nucleotide sequence ID" value="NZ_JACGXL010000004.1"/>
</dbReference>
<dbReference type="PANTHER" id="PTHR34039">
    <property type="entry name" value="UPF0102 PROTEIN YRAN"/>
    <property type="match status" value="1"/>
</dbReference>
<dbReference type="SUPFAM" id="SSF52980">
    <property type="entry name" value="Restriction endonuclease-like"/>
    <property type="match status" value="1"/>
</dbReference>
<evidence type="ECO:0000256" key="2">
    <source>
        <dbReference type="HAMAP-Rule" id="MF_00048"/>
    </source>
</evidence>
<dbReference type="Gene3D" id="3.40.1350.10">
    <property type="match status" value="1"/>
</dbReference>
<organism evidence="3 4">
    <name type="scientific">Dokdonella fugitiva</name>
    <dbReference type="NCBI Taxonomy" id="328517"/>
    <lineage>
        <taxon>Bacteria</taxon>
        <taxon>Pseudomonadati</taxon>
        <taxon>Pseudomonadota</taxon>
        <taxon>Gammaproteobacteria</taxon>
        <taxon>Lysobacterales</taxon>
        <taxon>Rhodanobacteraceae</taxon>
        <taxon>Dokdonella</taxon>
    </lineage>
</organism>
<gene>
    <name evidence="3" type="ORF">FHW12_002652</name>
</gene>
<dbReference type="InterPro" id="IPR003509">
    <property type="entry name" value="UPF0102_YraN-like"/>
</dbReference>
<dbReference type="GO" id="GO:0004519">
    <property type="term" value="F:endonuclease activity"/>
    <property type="evidence" value="ECO:0007669"/>
    <property type="project" value="UniProtKB-KW"/>
</dbReference>
<name>A0A839F3L6_9GAMM</name>
<sequence length="128" mass="13926">MNARTATRREAGARYEDFACTHLQRAGLALVARNYSCRYGEIDLVMRDAATLVFVEVRYRRGGGASRYGDGADSIGASKRARLQRAAAMFLAQHPAFADAACRFDVVAIAGDAPGAQLHWLRNAFEAS</sequence>
<dbReference type="NCBIfam" id="TIGR00252">
    <property type="entry name" value="YraN family protein"/>
    <property type="match status" value="1"/>
</dbReference>
<keyword evidence="3" id="KW-0378">Hydrolase</keyword>
<dbReference type="AlphaFoldDB" id="A0A839F3L6"/>
<evidence type="ECO:0000256" key="1">
    <source>
        <dbReference type="ARBA" id="ARBA00006738"/>
    </source>
</evidence>
<dbReference type="InterPro" id="IPR011856">
    <property type="entry name" value="tRNA_endonuc-like_dom_sf"/>
</dbReference>
<comment type="similarity">
    <text evidence="1 2">Belongs to the UPF0102 family.</text>
</comment>
<accession>A0A839F3L6</accession>
<dbReference type="InterPro" id="IPR011335">
    <property type="entry name" value="Restrct_endonuc-II-like"/>
</dbReference>
<proteinExistence type="inferred from homology"/>
<dbReference type="EMBL" id="JACGXL010000004">
    <property type="protein sequence ID" value="MBA8888419.1"/>
    <property type="molecule type" value="Genomic_DNA"/>
</dbReference>
<keyword evidence="3" id="KW-0255">Endonuclease</keyword>
<dbReference type="GO" id="GO:0003676">
    <property type="term" value="F:nucleic acid binding"/>
    <property type="evidence" value="ECO:0007669"/>
    <property type="project" value="InterPro"/>
</dbReference>